<proteinExistence type="predicted"/>
<organism evidence="4 5">
    <name type="scientific">Levilactobacillus zymae</name>
    <dbReference type="NCBI Taxonomy" id="267363"/>
    <lineage>
        <taxon>Bacteria</taxon>
        <taxon>Bacillati</taxon>
        <taxon>Bacillota</taxon>
        <taxon>Bacilli</taxon>
        <taxon>Lactobacillales</taxon>
        <taxon>Lactobacillaceae</taxon>
        <taxon>Levilactobacillus</taxon>
    </lineage>
</organism>
<sequence length="126" mass="14710">MNQFPQQLKKLRKATNTTQDDLASQLFVTRQAISKWESGDSTPDLTNLIKLTDIFNVSLDTLVFGRDEQDSKVDTSEFVFDPKRNRYVRRFGNMNFWDFLAGYWWVLVILAFIIGFFSIFWAASAH</sequence>
<keyword evidence="2" id="KW-0472">Membrane</keyword>
<keyword evidence="5" id="KW-1185">Reference proteome</keyword>
<dbReference type="PANTHER" id="PTHR46558">
    <property type="entry name" value="TRACRIPTIONAL REGULATORY PROTEIN-RELATED-RELATED"/>
    <property type="match status" value="1"/>
</dbReference>
<dbReference type="PANTHER" id="PTHR46558:SF11">
    <property type="entry name" value="HTH-TYPE TRANSCRIPTIONAL REGULATOR XRE"/>
    <property type="match status" value="1"/>
</dbReference>
<keyword evidence="2" id="KW-1133">Transmembrane helix</keyword>
<keyword evidence="1" id="KW-0238">DNA-binding</keyword>
<dbReference type="SUPFAM" id="SSF47413">
    <property type="entry name" value="lambda repressor-like DNA-binding domains"/>
    <property type="match status" value="1"/>
</dbReference>
<dbReference type="EMBL" id="BJZK01000001">
    <property type="protein sequence ID" value="GEO70853.1"/>
    <property type="molecule type" value="Genomic_DNA"/>
</dbReference>
<evidence type="ECO:0000256" key="2">
    <source>
        <dbReference type="SAM" id="Phobius"/>
    </source>
</evidence>
<evidence type="ECO:0000313" key="5">
    <source>
        <dbReference type="Proteomes" id="UP000321794"/>
    </source>
</evidence>
<feature type="domain" description="HTH cro/C1-type" evidence="3">
    <location>
        <begin position="8"/>
        <end position="62"/>
    </location>
</feature>
<gene>
    <name evidence="4" type="ORF">LZY01_00210</name>
</gene>
<dbReference type="Pfam" id="PF01381">
    <property type="entry name" value="HTH_3"/>
    <property type="match status" value="1"/>
</dbReference>
<dbReference type="Gene3D" id="1.10.260.40">
    <property type="entry name" value="lambda repressor-like DNA-binding domains"/>
    <property type="match status" value="1"/>
</dbReference>
<reference evidence="4 5" key="1">
    <citation type="submission" date="2019-07" db="EMBL/GenBank/DDBJ databases">
        <title>Whole genome shotgun sequence of Lactobacillus zymae NBRC 107157.</title>
        <authorList>
            <person name="Hosoyama A."/>
            <person name="Uohara A."/>
            <person name="Ohji S."/>
            <person name="Ichikawa N."/>
        </authorList>
    </citation>
    <scope>NUCLEOTIDE SEQUENCE [LARGE SCALE GENOMIC DNA]</scope>
    <source>
        <strain evidence="4 5">NBRC 107157</strain>
    </source>
</reference>
<dbReference type="RefSeq" id="WP_057731000.1">
    <property type="nucleotide sequence ID" value="NZ_BJZK01000001.1"/>
</dbReference>
<keyword evidence="2" id="KW-0812">Transmembrane</keyword>
<name>A0ABQ0WSX5_9LACO</name>
<evidence type="ECO:0000313" key="4">
    <source>
        <dbReference type="EMBL" id="GEO70853.1"/>
    </source>
</evidence>
<dbReference type="PROSITE" id="PS50943">
    <property type="entry name" value="HTH_CROC1"/>
    <property type="match status" value="1"/>
</dbReference>
<feature type="transmembrane region" description="Helical" evidence="2">
    <location>
        <begin position="96"/>
        <end position="123"/>
    </location>
</feature>
<dbReference type="Proteomes" id="UP000321794">
    <property type="component" value="Unassembled WGS sequence"/>
</dbReference>
<accession>A0ABQ0WSX5</accession>
<dbReference type="SMART" id="SM00530">
    <property type="entry name" value="HTH_XRE"/>
    <property type="match status" value="1"/>
</dbReference>
<dbReference type="CDD" id="cd00093">
    <property type="entry name" value="HTH_XRE"/>
    <property type="match status" value="1"/>
</dbReference>
<evidence type="ECO:0000259" key="3">
    <source>
        <dbReference type="PROSITE" id="PS50943"/>
    </source>
</evidence>
<comment type="caution">
    <text evidence="4">The sequence shown here is derived from an EMBL/GenBank/DDBJ whole genome shotgun (WGS) entry which is preliminary data.</text>
</comment>
<dbReference type="InterPro" id="IPR001387">
    <property type="entry name" value="Cro/C1-type_HTH"/>
</dbReference>
<dbReference type="InterPro" id="IPR010982">
    <property type="entry name" value="Lambda_DNA-bd_dom_sf"/>
</dbReference>
<protein>
    <recommendedName>
        <fullName evidence="3">HTH cro/C1-type domain-containing protein</fullName>
    </recommendedName>
</protein>
<evidence type="ECO:0000256" key="1">
    <source>
        <dbReference type="ARBA" id="ARBA00023125"/>
    </source>
</evidence>